<proteinExistence type="predicted"/>
<dbReference type="RefSeq" id="WP_394311398.1">
    <property type="nucleotide sequence ID" value="NZ_JBHGPK010000005.1"/>
</dbReference>
<evidence type="ECO:0000313" key="4">
    <source>
        <dbReference type="Proteomes" id="UP001595190"/>
    </source>
</evidence>
<feature type="domain" description="Glycosyltransferase subfamily 4-like N-terminal" evidence="2">
    <location>
        <begin position="18"/>
        <end position="157"/>
    </location>
</feature>
<dbReference type="Pfam" id="PF13439">
    <property type="entry name" value="Glyco_transf_4"/>
    <property type="match status" value="1"/>
</dbReference>
<comment type="caution">
    <text evidence="3">The sequence shown here is derived from an EMBL/GenBank/DDBJ whole genome shotgun (WGS) entry which is preliminary data.</text>
</comment>
<feature type="domain" description="Glycosyl transferase family 1" evidence="1">
    <location>
        <begin position="172"/>
        <end position="308"/>
    </location>
</feature>
<accession>A0ABV6ZFU4</accession>
<dbReference type="Pfam" id="PF00534">
    <property type="entry name" value="Glycos_transf_1"/>
    <property type="match status" value="1"/>
</dbReference>
<protein>
    <submittedName>
        <fullName evidence="3">Glycosyltransferase family 4 protein</fullName>
    </submittedName>
</protein>
<dbReference type="PANTHER" id="PTHR12526:SF595">
    <property type="entry name" value="BLL5217 PROTEIN"/>
    <property type="match status" value="1"/>
</dbReference>
<dbReference type="Gene3D" id="3.40.50.2000">
    <property type="entry name" value="Glycogen Phosphorylase B"/>
    <property type="match status" value="2"/>
</dbReference>
<dbReference type="CDD" id="cd03802">
    <property type="entry name" value="GT4_AviGT4-like"/>
    <property type="match status" value="1"/>
</dbReference>
<dbReference type="InterPro" id="IPR028098">
    <property type="entry name" value="Glyco_trans_4-like_N"/>
</dbReference>
<reference evidence="3 4" key="1">
    <citation type="submission" date="2024-09" db="EMBL/GenBank/DDBJ databases">
        <title>Description of Labrys sedimenti sp. nov., isolated from a diclofenac-degrading enrichment culture, and genome-based reclassification of Labrys portucalensis as a later heterotypic synonym of Labrys neptuniae.</title>
        <authorList>
            <person name="Tancsics A."/>
            <person name="Csepanyi A."/>
        </authorList>
    </citation>
    <scope>NUCLEOTIDE SEQUENCE [LARGE SCALE GENOMIC DNA]</scope>
    <source>
        <strain evidence="3 4">LMG 23412</strain>
    </source>
</reference>
<evidence type="ECO:0000259" key="2">
    <source>
        <dbReference type="Pfam" id="PF13439"/>
    </source>
</evidence>
<gene>
    <name evidence="3" type="ORF">ACETRX_15455</name>
</gene>
<name>A0ABV6ZFU4_9HYPH</name>
<dbReference type="PANTHER" id="PTHR12526">
    <property type="entry name" value="GLYCOSYLTRANSFERASE"/>
    <property type="match status" value="1"/>
</dbReference>
<dbReference type="SUPFAM" id="SSF53756">
    <property type="entry name" value="UDP-Glycosyltransferase/glycogen phosphorylase"/>
    <property type="match status" value="1"/>
</dbReference>
<dbReference type="InterPro" id="IPR001296">
    <property type="entry name" value="Glyco_trans_1"/>
</dbReference>
<dbReference type="Proteomes" id="UP001595190">
    <property type="component" value="Unassembled WGS sequence"/>
</dbReference>
<dbReference type="EMBL" id="JBHGPK010000005">
    <property type="protein sequence ID" value="MFC2251023.1"/>
    <property type="molecule type" value="Genomic_DNA"/>
</dbReference>
<evidence type="ECO:0000313" key="3">
    <source>
        <dbReference type="EMBL" id="MFC2251023.1"/>
    </source>
</evidence>
<organism evidence="3 4">
    <name type="scientific">Labrys neptuniae</name>
    <dbReference type="NCBI Taxonomy" id="376174"/>
    <lineage>
        <taxon>Bacteria</taxon>
        <taxon>Pseudomonadati</taxon>
        <taxon>Pseudomonadota</taxon>
        <taxon>Alphaproteobacteria</taxon>
        <taxon>Hyphomicrobiales</taxon>
        <taxon>Xanthobacteraceae</taxon>
        <taxon>Labrys</taxon>
    </lineage>
</organism>
<evidence type="ECO:0000259" key="1">
    <source>
        <dbReference type="Pfam" id="PF00534"/>
    </source>
</evidence>
<sequence>MRIALTCDPELPVPPQFYGGIERVVDMLARRLVARGHDLTLFAHPSSQCPVPKRAWPGASSLSRFDTVRNAGELARAIAGQRFDIIHSFSRLAYLAPLLPSAIPKLMTYQREISPRTTGLAQRLSRGTLQFSAISEHMVRHVRHIGAWHIVPNGVPSETYTLREQVPVDAPLVFLGRVEEIKGPHLAIAAAREAGRRLVIAGNLAAEHRAWFEAHVAPHLHDGDIAYVGPVDDRQKDALLGGASALLMPILWEEPFGIVMAEAMACGTPVIGFGRGAVPEVVEHGRTGYVVDTVEEMAAAVAELERIERAACRQRVETLYSEDAVTDRYLEIYEAMIAGRASRAAA</sequence>